<dbReference type="GO" id="GO:0015293">
    <property type="term" value="F:symporter activity"/>
    <property type="evidence" value="ECO:0007669"/>
    <property type="project" value="UniProtKB-KW"/>
</dbReference>
<organism evidence="8">
    <name type="scientific">marine metagenome</name>
    <dbReference type="NCBI Taxonomy" id="408172"/>
    <lineage>
        <taxon>unclassified sequences</taxon>
        <taxon>metagenomes</taxon>
        <taxon>ecological metagenomes</taxon>
    </lineage>
</organism>
<reference evidence="8" key="1">
    <citation type="submission" date="2018-05" db="EMBL/GenBank/DDBJ databases">
        <authorList>
            <person name="Lanie J.A."/>
            <person name="Ng W.-L."/>
            <person name="Kazmierczak K.M."/>
            <person name="Andrzejewski T.M."/>
            <person name="Davidsen T.M."/>
            <person name="Wayne K.J."/>
            <person name="Tettelin H."/>
            <person name="Glass J.I."/>
            <person name="Rusch D."/>
            <person name="Podicherti R."/>
            <person name="Tsui H.-C.T."/>
            <person name="Winkler M.E."/>
        </authorList>
    </citation>
    <scope>NUCLEOTIDE SEQUENCE</scope>
</reference>
<evidence type="ECO:0000256" key="6">
    <source>
        <dbReference type="ARBA" id="ARBA00023136"/>
    </source>
</evidence>
<evidence type="ECO:0000256" key="4">
    <source>
        <dbReference type="ARBA" id="ARBA00022692"/>
    </source>
</evidence>
<evidence type="ECO:0000256" key="5">
    <source>
        <dbReference type="ARBA" id="ARBA00022989"/>
    </source>
</evidence>
<accession>A0A383CUI0</accession>
<keyword evidence="5 7" id="KW-1133">Transmembrane helix</keyword>
<evidence type="ECO:0000313" key="8">
    <source>
        <dbReference type="EMBL" id="SVE36006.1"/>
    </source>
</evidence>
<evidence type="ECO:0000256" key="1">
    <source>
        <dbReference type="ARBA" id="ARBA00004651"/>
    </source>
</evidence>
<gene>
    <name evidence="8" type="ORF">METZ01_LOCUS488860</name>
</gene>
<dbReference type="Gene3D" id="1.10.3860.10">
    <property type="entry name" value="Sodium:dicarboxylate symporter"/>
    <property type="match status" value="1"/>
</dbReference>
<comment type="subcellular location">
    <subcellularLocation>
        <location evidence="1">Cell membrane</location>
        <topology evidence="1">Multi-pass membrane protein</topology>
    </subcellularLocation>
</comment>
<keyword evidence="4 7" id="KW-0812">Transmembrane</keyword>
<feature type="transmembrane region" description="Helical" evidence="7">
    <location>
        <begin position="169"/>
        <end position="192"/>
    </location>
</feature>
<feature type="transmembrane region" description="Helical" evidence="7">
    <location>
        <begin position="70"/>
        <end position="92"/>
    </location>
</feature>
<evidence type="ECO:0008006" key="9">
    <source>
        <dbReference type="Google" id="ProtNLM"/>
    </source>
</evidence>
<dbReference type="EMBL" id="UINC01211910">
    <property type="protein sequence ID" value="SVE36006.1"/>
    <property type="molecule type" value="Genomic_DNA"/>
</dbReference>
<dbReference type="InterPro" id="IPR001991">
    <property type="entry name" value="Na-dicarboxylate_symporter"/>
</dbReference>
<proteinExistence type="predicted"/>
<dbReference type="GO" id="GO:0005886">
    <property type="term" value="C:plasma membrane"/>
    <property type="evidence" value="ECO:0007669"/>
    <property type="project" value="UniProtKB-SubCell"/>
</dbReference>
<feature type="transmembrane region" description="Helical" evidence="7">
    <location>
        <begin position="98"/>
        <end position="118"/>
    </location>
</feature>
<keyword evidence="2" id="KW-0813">Transport</keyword>
<dbReference type="PANTHER" id="PTHR42865:SF7">
    <property type="entry name" value="PROTON_GLUTAMATE-ASPARTATE SYMPORTER"/>
    <property type="match status" value="1"/>
</dbReference>
<dbReference type="PRINTS" id="PR00173">
    <property type="entry name" value="EDTRNSPORT"/>
</dbReference>
<keyword evidence="3" id="KW-1003">Cell membrane</keyword>
<feature type="transmembrane region" description="Helical" evidence="7">
    <location>
        <begin position="130"/>
        <end position="157"/>
    </location>
</feature>
<dbReference type="SUPFAM" id="SSF118215">
    <property type="entry name" value="Proton glutamate symport protein"/>
    <property type="match status" value="1"/>
</dbReference>
<dbReference type="Pfam" id="PF00375">
    <property type="entry name" value="SDF"/>
    <property type="match status" value="1"/>
</dbReference>
<evidence type="ECO:0000256" key="3">
    <source>
        <dbReference type="ARBA" id="ARBA00022475"/>
    </source>
</evidence>
<sequence length="228" mass="23191">MFIRLIGWILWTAPVGVFALASPAVAQMGLSLLASLAVLVVTVVIGLFVFMALFYLTAVRFWGRKGIGQFIRGVAATYVIGVSTTSSVASLPVMFQDAATLGVSPTVSSLVLSLGAAINRAGSALFQAAAVVFLAALYGVSLPASALMSAGAVGFLVAMSVAPVPSASIVTLAPILEVAGVPVAGLGILLGIDRIPDMFRSATNITGHVAAAVTEEGMFNVTGNETSF</sequence>
<dbReference type="PANTHER" id="PTHR42865">
    <property type="entry name" value="PROTON/GLUTAMATE-ASPARTATE SYMPORTER"/>
    <property type="match status" value="1"/>
</dbReference>
<dbReference type="InterPro" id="IPR036458">
    <property type="entry name" value="Na:dicarbo_symporter_sf"/>
</dbReference>
<dbReference type="AlphaFoldDB" id="A0A383CUI0"/>
<keyword evidence="6 7" id="KW-0472">Membrane</keyword>
<feature type="transmembrane region" description="Helical" evidence="7">
    <location>
        <begin position="36"/>
        <end position="58"/>
    </location>
</feature>
<evidence type="ECO:0000256" key="2">
    <source>
        <dbReference type="ARBA" id="ARBA00022448"/>
    </source>
</evidence>
<evidence type="ECO:0000256" key="7">
    <source>
        <dbReference type="SAM" id="Phobius"/>
    </source>
</evidence>
<protein>
    <recommendedName>
        <fullName evidence="9">Dicarboxylate/amino acid:cation symporter</fullName>
    </recommendedName>
</protein>
<name>A0A383CUI0_9ZZZZ</name>